<evidence type="ECO:0000256" key="10">
    <source>
        <dbReference type="ARBA" id="ARBA00023139"/>
    </source>
</evidence>
<keyword evidence="5" id="KW-1003">Cell membrane</keyword>
<evidence type="ECO:0000256" key="6">
    <source>
        <dbReference type="ARBA" id="ARBA00022490"/>
    </source>
</evidence>
<evidence type="ECO:0000256" key="1">
    <source>
        <dbReference type="ARBA" id="ARBA00004496"/>
    </source>
</evidence>
<reference evidence="14 15" key="1">
    <citation type="submission" date="2024-06" db="EMBL/GenBank/DDBJ databases">
        <authorList>
            <person name="Pan Q."/>
            <person name="Wen M."/>
            <person name="Jouanno E."/>
            <person name="Zahm M."/>
            <person name="Klopp C."/>
            <person name="Cabau C."/>
            <person name="Louis A."/>
            <person name="Berthelot C."/>
            <person name="Parey E."/>
            <person name="Roest Crollius H."/>
            <person name="Montfort J."/>
            <person name="Robinson-Rechavi M."/>
            <person name="Bouchez O."/>
            <person name="Lampietro C."/>
            <person name="Lopez Roques C."/>
            <person name="Donnadieu C."/>
            <person name="Postlethwait J."/>
            <person name="Bobe J."/>
            <person name="Verreycken H."/>
            <person name="Guiguen Y."/>
        </authorList>
    </citation>
    <scope>NUCLEOTIDE SEQUENCE [LARGE SCALE GENOMIC DNA]</scope>
    <source>
        <strain evidence="14">Up_M1</strain>
        <tissue evidence="14">Testis</tissue>
    </source>
</reference>
<protein>
    <submittedName>
        <fullName evidence="14">Uncharacterized protein</fullName>
    </submittedName>
</protein>
<evidence type="ECO:0000256" key="4">
    <source>
        <dbReference type="ARBA" id="ARBA00022452"/>
    </source>
</evidence>
<evidence type="ECO:0000313" key="14">
    <source>
        <dbReference type="EMBL" id="KAL0994993.1"/>
    </source>
</evidence>
<keyword evidence="4" id="KW-1134">Transmembrane beta strand</keyword>
<keyword evidence="7" id="KW-1210">Necrosis</keyword>
<evidence type="ECO:0000256" key="3">
    <source>
        <dbReference type="ARBA" id="ARBA00009279"/>
    </source>
</evidence>
<dbReference type="AlphaFoldDB" id="A0ABD0X6X6"/>
<evidence type="ECO:0000256" key="11">
    <source>
        <dbReference type="ARBA" id="ARBA00023288"/>
    </source>
</evidence>
<organism evidence="14 15">
    <name type="scientific">Umbra pygmaea</name>
    <name type="common">Eastern mudminnow</name>
    <dbReference type="NCBI Taxonomy" id="75934"/>
    <lineage>
        <taxon>Eukaryota</taxon>
        <taxon>Metazoa</taxon>
        <taxon>Chordata</taxon>
        <taxon>Craniata</taxon>
        <taxon>Vertebrata</taxon>
        <taxon>Euteleostomi</taxon>
        <taxon>Actinopterygii</taxon>
        <taxon>Neopterygii</taxon>
        <taxon>Teleostei</taxon>
        <taxon>Protacanthopterygii</taxon>
        <taxon>Esociformes</taxon>
        <taxon>Umbridae</taxon>
        <taxon>Umbra</taxon>
    </lineage>
</organism>
<dbReference type="GO" id="GO:0012501">
    <property type="term" value="P:programmed cell death"/>
    <property type="evidence" value="ECO:0007669"/>
    <property type="project" value="UniProtKB-KW"/>
</dbReference>
<keyword evidence="15" id="KW-1185">Reference proteome</keyword>
<feature type="domain" description="Gasdermin PUB" evidence="13">
    <location>
        <begin position="283"/>
        <end position="446"/>
    </location>
</feature>
<keyword evidence="11" id="KW-0449">Lipoprotein</keyword>
<keyword evidence="9" id="KW-0472">Membrane</keyword>
<sequence length="478" mass="53538">MAPGRSCFEIIVMFAQATTDLVRDTDPKGFLIPASSPHERLEICSLIYKKPHYRFLKATRYQPLGFTFKDVLMPKQSENKLLDPESFDEVDWVKQQTVKNQLALDGGLETLPADCNITTGGQASNVQDYKMKIKKERVNLENLRTYCKNKKLDMSHDVIKQARKKKPTFGKTGPVLGVVTERILTTELCLLIQNNCKSGSLTGRLRTSFNWLNGNLNPSGSTERESKQSMQIPKDTVLAYRPIELKIKPTGVFEMMFLPKCAGGGFVTENEYEKDGLNWENTALNQELEALCNRFRLLSELKEPSLLQILRSAMEGRETLSELEDVLDRLGDGETALKDLEESERKKVQDIEKEIADYDEKTQSLLFNAIHLIVSSIIEMTEDSISVLASCCSPVVLKALEILVQQVAAESPVCLSLNQPGLADLTEVYEPVKQLFEQCNISLERQDDTLKMEIKEAPGNLPLVLSIAVKGLASLADA</sequence>
<evidence type="ECO:0000256" key="5">
    <source>
        <dbReference type="ARBA" id="ARBA00022475"/>
    </source>
</evidence>
<keyword evidence="10" id="KW-0564">Palmitate</keyword>
<name>A0ABD0X6X6_UMBPY</name>
<dbReference type="Pfam" id="PF17708">
    <property type="entry name" value="Gasdermin_C"/>
    <property type="match status" value="1"/>
</dbReference>
<gene>
    <name evidence="14" type="ORF">UPYG_G00130370</name>
</gene>
<dbReference type="InterPro" id="IPR042377">
    <property type="entry name" value="GSDME"/>
</dbReference>
<dbReference type="Pfam" id="PF04598">
    <property type="entry name" value="Gasdermin"/>
    <property type="match status" value="1"/>
</dbReference>
<dbReference type="InterPro" id="IPR041263">
    <property type="entry name" value="Gasdermin_PUB"/>
</dbReference>
<evidence type="ECO:0000256" key="9">
    <source>
        <dbReference type="ARBA" id="ARBA00023136"/>
    </source>
</evidence>
<dbReference type="GO" id="GO:0005886">
    <property type="term" value="C:plasma membrane"/>
    <property type="evidence" value="ECO:0007669"/>
    <property type="project" value="UniProtKB-SubCell"/>
</dbReference>
<evidence type="ECO:0000256" key="7">
    <source>
        <dbReference type="ARBA" id="ARBA00022590"/>
    </source>
</evidence>
<evidence type="ECO:0000313" key="15">
    <source>
        <dbReference type="Proteomes" id="UP001557470"/>
    </source>
</evidence>
<evidence type="ECO:0000256" key="2">
    <source>
        <dbReference type="ARBA" id="ARBA00004651"/>
    </source>
</evidence>
<evidence type="ECO:0000259" key="12">
    <source>
        <dbReference type="Pfam" id="PF04598"/>
    </source>
</evidence>
<dbReference type="InterPro" id="IPR040460">
    <property type="entry name" value="Gasdermin_pore"/>
</dbReference>
<comment type="caution">
    <text evidence="14">The sequence shown here is derived from an EMBL/GenBank/DDBJ whole genome shotgun (WGS) entry which is preliminary data.</text>
</comment>
<evidence type="ECO:0000259" key="13">
    <source>
        <dbReference type="Pfam" id="PF17708"/>
    </source>
</evidence>
<proteinExistence type="inferred from homology"/>
<accession>A0ABD0X6X6</accession>
<dbReference type="EMBL" id="JAGEUA010000003">
    <property type="protein sequence ID" value="KAL0994993.1"/>
    <property type="molecule type" value="Genomic_DNA"/>
</dbReference>
<dbReference type="PANTHER" id="PTHR15207">
    <property type="entry name" value="NONSYNDROMIC HEARING IMPAIRMENT PROTEIN"/>
    <property type="match status" value="1"/>
</dbReference>
<dbReference type="Proteomes" id="UP001557470">
    <property type="component" value="Unassembled WGS sequence"/>
</dbReference>
<feature type="domain" description="Gasdermin pore forming" evidence="12">
    <location>
        <begin position="13"/>
        <end position="266"/>
    </location>
</feature>
<dbReference type="PANTHER" id="PTHR15207:SF3">
    <property type="entry name" value="DEAFNESS, AUTOSOMAL DOMINANT 5-RELATED"/>
    <property type="match status" value="1"/>
</dbReference>
<comment type="similarity">
    <text evidence="3">Belongs to the gasdermin family.</text>
</comment>
<keyword evidence="6" id="KW-0963">Cytoplasm</keyword>
<dbReference type="GO" id="GO:0005737">
    <property type="term" value="C:cytoplasm"/>
    <property type="evidence" value="ECO:0007669"/>
    <property type="project" value="UniProtKB-SubCell"/>
</dbReference>
<keyword evidence="8" id="KW-0812">Transmembrane</keyword>
<comment type="subcellular location">
    <subcellularLocation>
        <location evidence="2">Cell membrane</location>
        <topology evidence="2">Multi-pass membrane protein</topology>
    </subcellularLocation>
    <subcellularLocation>
        <location evidence="1">Cytoplasm</location>
    </subcellularLocation>
</comment>
<evidence type="ECO:0000256" key="8">
    <source>
        <dbReference type="ARBA" id="ARBA00022692"/>
    </source>
</evidence>